<dbReference type="Proteomes" id="UP000093267">
    <property type="component" value="Chromosome"/>
</dbReference>
<gene>
    <name evidence="3" type="ORF">AYR63_05885</name>
</gene>
<evidence type="ECO:0000256" key="2">
    <source>
        <dbReference type="ARBA" id="ARBA00023121"/>
    </source>
</evidence>
<dbReference type="PANTHER" id="PTHR33434:SF2">
    <property type="entry name" value="FATTY ACID-BINDING PROTEIN TM_1468"/>
    <property type="match status" value="1"/>
</dbReference>
<keyword evidence="2" id="KW-0446">Lipid-binding</keyword>
<dbReference type="SUPFAM" id="SSF82549">
    <property type="entry name" value="DAK1/DegV-like"/>
    <property type="match status" value="1"/>
</dbReference>
<dbReference type="EMBL" id="CP014924">
    <property type="protein sequence ID" value="ANZ66709.1"/>
    <property type="molecule type" value="Genomic_DNA"/>
</dbReference>
<dbReference type="InterPro" id="IPR003797">
    <property type="entry name" value="DegV"/>
</dbReference>
<dbReference type="PROSITE" id="PS51482">
    <property type="entry name" value="DEGV"/>
    <property type="match status" value="1"/>
</dbReference>
<dbReference type="RefSeq" id="WP_065902048.1">
    <property type="nucleotide sequence ID" value="NZ_CP014912.1"/>
</dbReference>
<dbReference type="Gene3D" id="3.40.50.10170">
    <property type="match status" value="1"/>
</dbReference>
<dbReference type="PANTHER" id="PTHR33434">
    <property type="entry name" value="DEGV DOMAIN-CONTAINING PROTEIN DR_1986-RELATED"/>
    <property type="match status" value="1"/>
</dbReference>
<protein>
    <submittedName>
        <fullName evidence="3">Fatty acid-binding protein DegV</fullName>
    </submittedName>
</protein>
<dbReference type="KEGG" id="lpd:AYR62_14895"/>
<evidence type="ECO:0000313" key="4">
    <source>
        <dbReference type="Proteomes" id="UP000093267"/>
    </source>
</evidence>
<dbReference type="NCBIfam" id="TIGR00762">
    <property type="entry name" value="DegV"/>
    <property type="match status" value="1"/>
</dbReference>
<dbReference type="AlphaFoldDB" id="A0A1B2IXG3"/>
<evidence type="ECO:0000313" key="3">
    <source>
        <dbReference type="EMBL" id="ANZ66709.1"/>
    </source>
</evidence>
<dbReference type="InterPro" id="IPR043168">
    <property type="entry name" value="DegV_C"/>
</dbReference>
<sequence>MNSRIGLLVDSAADVPSAVLAANDNIEVVPLNLMIDDVAYLDRVTITPDDFYQKQAVSDTQAKTASPSIGETQQRIEALKQRGYDQIIGITISSGLSVTNTVFNNAATVTQDATVTIIDTKNIGIGAGLQAAYAEKCIQAGFSYEVIVKAIQDSVLQSHVYFYIPTLKYLRAGGRIGRVAGLVGTMLSIKPVISCDEHGIYYPVAKARTETKAVAKLVALALDHCVPGTTFQVAVTHGANLELLNQVVHQLQRKLPDQPILTGDVSPALGVHTGPGLVGIAVQVGDLPH</sequence>
<organism evidence="3 4">
    <name type="scientific">Secundilactobacillus paracollinoides</name>
    <dbReference type="NCBI Taxonomy" id="240427"/>
    <lineage>
        <taxon>Bacteria</taxon>
        <taxon>Bacillati</taxon>
        <taxon>Bacillota</taxon>
        <taxon>Bacilli</taxon>
        <taxon>Lactobacillales</taxon>
        <taxon>Lactobacillaceae</taxon>
        <taxon>Secundilactobacillus</taxon>
    </lineage>
</organism>
<comment type="function">
    <text evidence="1">May bind long-chain fatty acids, such as palmitate, and may play a role in lipid transport or fatty acid metabolism.</text>
</comment>
<dbReference type="GO" id="GO:0008289">
    <property type="term" value="F:lipid binding"/>
    <property type="evidence" value="ECO:0007669"/>
    <property type="project" value="UniProtKB-KW"/>
</dbReference>
<dbReference type="STRING" id="240427.AYR62_14895"/>
<proteinExistence type="predicted"/>
<dbReference type="OrthoDB" id="5429275at2"/>
<evidence type="ECO:0000256" key="1">
    <source>
        <dbReference type="ARBA" id="ARBA00003238"/>
    </source>
</evidence>
<name>A0A1B2IXG3_9LACO</name>
<dbReference type="Pfam" id="PF02645">
    <property type="entry name" value="DegV"/>
    <property type="match status" value="1"/>
</dbReference>
<accession>A0A1B2IXG3</accession>
<keyword evidence="4" id="KW-1185">Reference proteome</keyword>
<dbReference type="InterPro" id="IPR050270">
    <property type="entry name" value="DegV_domain_contain"/>
</dbReference>
<dbReference type="Gene3D" id="3.30.1180.10">
    <property type="match status" value="1"/>
</dbReference>
<reference evidence="3 4" key="1">
    <citation type="submission" date="2016-03" db="EMBL/GenBank/DDBJ databases">
        <title>Pediococcus and Lactobacillus from brewery environment - whole genome sequencing and assembly.</title>
        <authorList>
            <person name="Behr J."/>
            <person name="Geissler A.J."/>
            <person name="Vogel R.F."/>
        </authorList>
    </citation>
    <scope>NUCLEOTIDE SEQUENCE [LARGE SCALE GENOMIC DNA]</scope>
    <source>
        <strain evidence="3 4">TMW 1.1995</strain>
    </source>
</reference>